<organism evidence="2 3">
    <name type="scientific">Streptomyces paludis</name>
    <dbReference type="NCBI Taxonomy" id="2282738"/>
    <lineage>
        <taxon>Bacteria</taxon>
        <taxon>Bacillati</taxon>
        <taxon>Actinomycetota</taxon>
        <taxon>Actinomycetes</taxon>
        <taxon>Kitasatosporales</taxon>
        <taxon>Streptomycetaceae</taxon>
        <taxon>Streptomyces</taxon>
    </lineage>
</organism>
<dbReference type="Gene3D" id="1.10.260.40">
    <property type="entry name" value="lambda repressor-like DNA-binding domains"/>
    <property type="match status" value="1"/>
</dbReference>
<dbReference type="Pfam" id="PF19054">
    <property type="entry name" value="DUF5753"/>
    <property type="match status" value="1"/>
</dbReference>
<dbReference type="Proteomes" id="UP000253868">
    <property type="component" value="Chromosome"/>
</dbReference>
<accession>A0A345HX63</accession>
<dbReference type="SUPFAM" id="SSF47413">
    <property type="entry name" value="lambda repressor-like DNA-binding domains"/>
    <property type="match status" value="1"/>
</dbReference>
<evidence type="ECO:0000313" key="2">
    <source>
        <dbReference type="EMBL" id="AXG81287.1"/>
    </source>
</evidence>
<dbReference type="OrthoDB" id="5177600at2"/>
<feature type="domain" description="HTH cro/C1-type" evidence="1">
    <location>
        <begin position="27"/>
        <end position="60"/>
    </location>
</feature>
<sequence length="280" mass="31503">MGTSRQTKQRTQGDERPGVWVAYGRLVKLFRERAGLTQETFAEVVGYSVEQVGSIEQGRRPAKPVFTKAAETRLSAHGTLEALQKDVDLARLPTFFQNFASIESDAVSFFWYGGYVVPGLLQTEEYARALLTAHFPPLDTGTIDEWLAARMDRQNILNREKPPFVASFLIEEAVLHRPVGGPEAMKRQLHQLLKRAETRNVQIQIMPTAFGSHSGLNGSMVLVETPEHRNVAYIESQDIGVVISEPDDVSKFWLRYGMLRSQALNMEESARLIERTIGEL</sequence>
<dbReference type="AlphaFoldDB" id="A0A345HX63"/>
<reference evidence="3" key="1">
    <citation type="submission" date="2018-07" db="EMBL/GenBank/DDBJ databases">
        <authorList>
            <person name="Zhao J."/>
        </authorList>
    </citation>
    <scope>NUCLEOTIDE SEQUENCE [LARGE SCALE GENOMIC DNA]</scope>
    <source>
        <strain evidence="3">GSSD-12</strain>
    </source>
</reference>
<dbReference type="InterPro" id="IPR001387">
    <property type="entry name" value="Cro/C1-type_HTH"/>
</dbReference>
<evidence type="ECO:0000313" key="3">
    <source>
        <dbReference type="Proteomes" id="UP000253868"/>
    </source>
</evidence>
<dbReference type="EMBL" id="CP031194">
    <property type="protein sequence ID" value="AXG81287.1"/>
    <property type="molecule type" value="Genomic_DNA"/>
</dbReference>
<evidence type="ECO:0000259" key="1">
    <source>
        <dbReference type="PROSITE" id="PS50943"/>
    </source>
</evidence>
<dbReference type="InterPro" id="IPR043917">
    <property type="entry name" value="DUF5753"/>
</dbReference>
<proteinExistence type="predicted"/>
<dbReference type="PROSITE" id="PS50943">
    <property type="entry name" value="HTH_CROC1"/>
    <property type="match status" value="1"/>
</dbReference>
<dbReference type="CDD" id="cd00093">
    <property type="entry name" value="HTH_XRE"/>
    <property type="match status" value="1"/>
</dbReference>
<protein>
    <submittedName>
        <fullName evidence="2">XRE family transcriptional regulator</fullName>
    </submittedName>
</protein>
<dbReference type="KEGG" id="spad:DVK44_30360"/>
<dbReference type="Pfam" id="PF13560">
    <property type="entry name" value="HTH_31"/>
    <property type="match status" value="1"/>
</dbReference>
<dbReference type="RefSeq" id="WP_114663828.1">
    <property type="nucleotide sequence ID" value="NZ_CP031194.1"/>
</dbReference>
<keyword evidence="3" id="KW-1185">Reference proteome</keyword>
<dbReference type="GO" id="GO:0003677">
    <property type="term" value="F:DNA binding"/>
    <property type="evidence" value="ECO:0007669"/>
    <property type="project" value="InterPro"/>
</dbReference>
<gene>
    <name evidence="2" type="ORF">DVK44_30360</name>
</gene>
<name>A0A345HX63_9ACTN</name>
<dbReference type="InterPro" id="IPR010982">
    <property type="entry name" value="Lambda_DNA-bd_dom_sf"/>
</dbReference>
<dbReference type="SMART" id="SM00530">
    <property type="entry name" value="HTH_XRE"/>
    <property type="match status" value="1"/>
</dbReference>